<reference evidence="1 2" key="1">
    <citation type="submission" date="2020-08" db="EMBL/GenBank/DDBJ databases">
        <title>Sequencing the genomes of 1000 actinobacteria strains.</title>
        <authorList>
            <person name="Klenk H.-P."/>
        </authorList>
    </citation>
    <scope>NUCLEOTIDE SEQUENCE [LARGE SCALE GENOMIC DNA]</scope>
    <source>
        <strain evidence="1 2">DSM 45886</strain>
    </source>
</reference>
<protein>
    <recommendedName>
        <fullName evidence="3">TfoX N-terminal domain-containing protein</fullName>
    </recommendedName>
</protein>
<sequence>MTSRRQAANHDLLDQIARDFGHEPDVAMGTMFRSPGLRVGSRIFAFLGHRGQLIVKLPSDRASEFVAAGTAEQVVMGNRAMREWIAFPIREDRATTLTLWRAVAQEAHGYVHSLQHAS</sequence>
<gene>
    <name evidence="1" type="ORF">FHR38_000583</name>
</gene>
<accession>A0A7W7SNJ8</accession>
<evidence type="ECO:0008006" key="3">
    <source>
        <dbReference type="Google" id="ProtNLM"/>
    </source>
</evidence>
<name>A0A7W7SNJ8_9ACTN</name>
<dbReference type="EMBL" id="JACHJW010000001">
    <property type="protein sequence ID" value="MBB4956850.1"/>
    <property type="molecule type" value="Genomic_DNA"/>
</dbReference>
<comment type="caution">
    <text evidence="1">The sequence shown here is derived from an EMBL/GenBank/DDBJ whole genome shotgun (WGS) entry which is preliminary data.</text>
</comment>
<dbReference type="RefSeq" id="WP_184532525.1">
    <property type="nucleotide sequence ID" value="NZ_JACHJW010000001.1"/>
</dbReference>
<keyword evidence="2" id="KW-1185">Reference proteome</keyword>
<evidence type="ECO:0000313" key="1">
    <source>
        <dbReference type="EMBL" id="MBB4956850.1"/>
    </source>
</evidence>
<proteinExistence type="predicted"/>
<organism evidence="1 2">
    <name type="scientific">Micromonospora polyrhachis</name>
    <dbReference type="NCBI Taxonomy" id="1282883"/>
    <lineage>
        <taxon>Bacteria</taxon>
        <taxon>Bacillati</taxon>
        <taxon>Actinomycetota</taxon>
        <taxon>Actinomycetes</taxon>
        <taxon>Micromonosporales</taxon>
        <taxon>Micromonosporaceae</taxon>
        <taxon>Micromonospora</taxon>
    </lineage>
</organism>
<dbReference type="Proteomes" id="UP000578819">
    <property type="component" value="Unassembled WGS sequence"/>
</dbReference>
<evidence type="ECO:0000313" key="2">
    <source>
        <dbReference type="Proteomes" id="UP000578819"/>
    </source>
</evidence>
<dbReference type="AlphaFoldDB" id="A0A7W7SNJ8"/>